<evidence type="ECO:0000313" key="3">
    <source>
        <dbReference type="Proteomes" id="UP000037069"/>
    </source>
</evidence>
<dbReference type="AlphaFoldDB" id="A0A0L0CQ30"/>
<comment type="caution">
    <text evidence="2">The sequence shown here is derived from an EMBL/GenBank/DDBJ whole genome shotgun (WGS) entry which is preliminary data.</text>
</comment>
<reference evidence="2 3" key="1">
    <citation type="journal article" date="2015" name="Nat. Commun.">
        <title>Lucilia cuprina genome unlocks parasitic fly biology to underpin future interventions.</title>
        <authorList>
            <person name="Anstead C.A."/>
            <person name="Korhonen P.K."/>
            <person name="Young N.D."/>
            <person name="Hall R.S."/>
            <person name="Jex A.R."/>
            <person name="Murali S.C."/>
            <person name="Hughes D.S."/>
            <person name="Lee S.F."/>
            <person name="Perry T."/>
            <person name="Stroehlein A.J."/>
            <person name="Ansell B.R."/>
            <person name="Breugelmans B."/>
            <person name="Hofmann A."/>
            <person name="Qu J."/>
            <person name="Dugan S."/>
            <person name="Lee S.L."/>
            <person name="Chao H."/>
            <person name="Dinh H."/>
            <person name="Han Y."/>
            <person name="Doddapaneni H.V."/>
            <person name="Worley K.C."/>
            <person name="Muzny D.M."/>
            <person name="Ioannidis P."/>
            <person name="Waterhouse R.M."/>
            <person name="Zdobnov E.M."/>
            <person name="James P.J."/>
            <person name="Bagnall N.H."/>
            <person name="Kotze A.C."/>
            <person name="Gibbs R.A."/>
            <person name="Richards S."/>
            <person name="Batterham P."/>
            <person name="Gasser R.B."/>
        </authorList>
    </citation>
    <scope>NUCLEOTIDE SEQUENCE [LARGE SCALE GENOMIC DNA]</scope>
    <source>
        <strain evidence="2 3">LS</strain>
        <tissue evidence="2">Full body</tissue>
    </source>
</reference>
<name>A0A0L0CQ30_LUCCU</name>
<gene>
    <name evidence="2" type="ORF">FF38_02959</name>
</gene>
<protein>
    <submittedName>
        <fullName evidence="2">Uncharacterized protein</fullName>
    </submittedName>
</protein>
<accession>A0A0L0CQ30</accession>
<evidence type="ECO:0000256" key="1">
    <source>
        <dbReference type="SAM" id="MobiDB-lite"/>
    </source>
</evidence>
<keyword evidence="3" id="KW-1185">Reference proteome</keyword>
<sequence length="187" mass="21118">MSGSVYRKNANSGKMEQLRKKRTQLKKSVIKLYNFISGHNVSYNDIKVRMEEFENVFMKYKDVQDEIDSLCDKDSDIQKEDAYRNEIDEMYFTAKSIYTSYTQENLDSTVIEGAAASTPQLNNDLTALLQTMSTTLTSVVNLQSSGMNNSNINNNNSREKVSHPSGSPTALSTIFGWVIMGNVNRQP</sequence>
<dbReference type="EMBL" id="JRES01000064">
    <property type="protein sequence ID" value="KNC34458.1"/>
    <property type="molecule type" value="Genomic_DNA"/>
</dbReference>
<dbReference type="Proteomes" id="UP000037069">
    <property type="component" value="Unassembled WGS sequence"/>
</dbReference>
<organism evidence="2 3">
    <name type="scientific">Lucilia cuprina</name>
    <name type="common">Green bottle fly</name>
    <name type="synonym">Australian sheep blowfly</name>
    <dbReference type="NCBI Taxonomy" id="7375"/>
    <lineage>
        <taxon>Eukaryota</taxon>
        <taxon>Metazoa</taxon>
        <taxon>Ecdysozoa</taxon>
        <taxon>Arthropoda</taxon>
        <taxon>Hexapoda</taxon>
        <taxon>Insecta</taxon>
        <taxon>Pterygota</taxon>
        <taxon>Neoptera</taxon>
        <taxon>Endopterygota</taxon>
        <taxon>Diptera</taxon>
        <taxon>Brachycera</taxon>
        <taxon>Muscomorpha</taxon>
        <taxon>Oestroidea</taxon>
        <taxon>Calliphoridae</taxon>
        <taxon>Luciliinae</taxon>
        <taxon>Lucilia</taxon>
    </lineage>
</organism>
<proteinExistence type="predicted"/>
<feature type="compositionally biased region" description="Low complexity" evidence="1">
    <location>
        <begin position="147"/>
        <end position="156"/>
    </location>
</feature>
<feature type="region of interest" description="Disordered" evidence="1">
    <location>
        <begin position="147"/>
        <end position="167"/>
    </location>
</feature>
<evidence type="ECO:0000313" key="2">
    <source>
        <dbReference type="EMBL" id="KNC34458.1"/>
    </source>
</evidence>